<dbReference type="OrthoDB" id="381930at2759"/>
<feature type="region of interest" description="Disordered" evidence="1">
    <location>
        <begin position="755"/>
        <end position="780"/>
    </location>
</feature>
<dbReference type="AlphaFoldDB" id="A0A0D9QPH4"/>
<sequence length="1126" mass="129248">MSTIRWVHRKGQNSEKRVISLNEIKERYLNDVTNARKDKRNEKSCCDGINTGTGKKKEKKKLITFYEKKAEKTFNQQKGLSEKYVSNYVGEKKKYCCSGENGQTKNGCSECSGQVDPLGGQHGMFGQPSDVKKGGMARPMEERSNLCPHHHDQQQVNINLDVSIEWNKQKGKFEKVNSHIGDMRTYFRHKKMWHPIQVSISDKYSGENGYSSESPIGYEKGRSGKGDVPYPWEGQKYEQPSHYGNPTDGHYHERSGGNKHPQGELPNPVDRNKHINRFEEECTTYAGMRPAPYVPLDKSHAGHAWDHYHNYADPENSHQLRYDSGGKLHPVRKVERHEVKTCEGGAQERAHMYVKQAHLPVHDLQKCAKSNPLEDPVKEQTHKERQKYSRPMDEERICRGDEERAGFFQGGGKRTDMHSADRSDFNKRGWMMGPDKPIRGDNKPPPHDYHKTAAYLVSSEEVVLRGEKQQKEYEQDKKKKKIIFSIHTINNILKKKIFNYLTSWRKYSIVRVPRSVYKKYSKIVPSGENYQGNKNQGSHSAVSGHTIQNAFPRKADMPLWCFNKMPNEGKSCERVILRSTGEELQQDGNKEGSPLKKKKKKKTKKENENTKEGSIAETIQKGEVVHHNELGVPPFAKKKSRENFKMYKQLSHKKVVLSNTLIHSFIDVDIHDQRKKKKYLKFFSILLCLFLRRHMHRQLSVFFSVIGSFQRRQEEKRSIRKFINSRVYALSILEGVLKRTENKKALRQMALLKKEKRDDKEDKQTHHYSDHPIRSNRKDERNVVNSAPHHVQPLPQKNTPYDERVGECMAEDKPKLTSTKSHEKPCFGKPKIFRTDDFAVFFKKKILKEKDDILQKCLLRSKSDAVLDFLKMKGMENFSKKATCSSAVLNFPDGAVYYNDDMRSSTLLDRFFTATYSPHLPSVSTSKEKGDKIHLSFYDNVTADDTSTLIRSSLNFQQCHRKRETYMHFNRECFETGGVNNCVGSTSHNMTRGKERLTTKIGDALDVKMGSISEVMNKLGCLIGDSTFLTGVIPGGAGDHMDDSSEEDVHDKRCRMFFKQFKKQLTMKCKGAAPEEEDCTDDRHAGGNHLGQADEEQNGLSLSDLNSTVGVSKGGEKYTHGGWMQK</sequence>
<dbReference type="OMA" id="ECFETGG"/>
<feature type="region of interest" description="Disordered" evidence="1">
    <location>
        <begin position="1073"/>
        <end position="1126"/>
    </location>
</feature>
<keyword evidence="3" id="KW-1185">Reference proteome</keyword>
<organism evidence="2 3">
    <name type="scientific">Plasmodium fragile</name>
    <dbReference type="NCBI Taxonomy" id="5857"/>
    <lineage>
        <taxon>Eukaryota</taxon>
        <taxon>Sar</taxon>
        <taxon>Alveolata</taxon>
        <taxon>Apicomplexa</taxon>
        <taxon>Aconoidasida</taxon>
        <taxon>Haemosporida</taxon>
        <taxon>Plasmodiidae</taxon>
        <taxon>Plasmodium</taxon>
        <taxon>Plasmodium (Plasmodium)</taxon>
    </lineage>
</organism>
<feature type="compositionally biased region" description="Basic residues" evidence="1">
    <location>
        <begin position="595"/>
        <end position="604"/>
    </location>
</feature>
<dbReference type="RefSeq" id="XP_012334815.1">
    <property type="nucleotide sequence ID" value="XM_012479392.1"/>
</dbReference>
<evidence type="ECO:0000256" key="1">
    <source>
        <dbReference type="SAM" id="MobiDB-lite"/>
    </source>
</evidence>
<feature type="compositionally biased region" description="Polar residues" evidence="1">
    <location>
        <begin position="202"/>
        <end position="214"/>
    </location>
</feature>
<accession>A0A0D9QPH4</accession>
<feature type="region of interest" description="Disordered" evidence="1">
    <location>
        <begin position="374"/>
        <end position="445"/>
    </location>
</feature>
<dbReference type="VEuPathDB" id="PlasmoDB:AK88_01757"/>
<feature type="compositionally biased region" description="Basic and acidic residues" evidence="1">
    <location>
        <begin position="375"/>
        <end position="405"/>
    </location>
</feature>
<evidence type="ECO:0000313" key="2">
    <source>
        <dbReference type="EMBL" id="KJP88677.1"/>
    </source>
</evidence>
<dbReference type="Proteomes" id="UP000054561">
    <property type="component" value="Unassembled WGS sequence"/>
</dbReference>
<protein>
    <submittedName>
        <fullName evidence="2">Uncharacterized protein</fullName>
    </submittedName>
</protein>
<dbReference type="EMBL" id="KQ001659">
    <property type="protein sequence ID" value="KJP88677.1"/>
    <property type="molecule type" value="Genomic_DNA"/>
</dbReference>
<feature type="region of interest" description="Disordered" evidence="1">
    <location>
        <begin position="202"/>
        <end position="270"/>
    </location>
</feature>
<feature type="compositionally biased region" description="Polar residues" evidence="1">
    <location>
        <begin position="1098"/>
        <end position="1110"/>
    </location>
</feature>
<feature type="region of interest" description="Disordered" evidence="1">
    <location>
        <begin position="583"/>
        <end position="613"/>
    </location>
</feature>
<feature type="compositionally biased region" description="Basic and acidic residues" evidence="1">
    <location>
        <begin position="413"/>
        <end position="427"/>
    </location>
</feature>
<evidence type="ECO:0000313" key="3">
    <source>
        <dbReference type="Proteomes" id="UP000054561"/>
    </source>
</evidence>
<name>A0A0D9QPH4_PLAFR</name>
<dbReference type="GeneID" id="24267071"/>
<reference evidence="2 3" key="1">
    <citation type="submission" date="2014-03" db="EMBL/GenBank/DDBJ databases">
        <title>The Genome Sequence of Plasmodium fragile nilgiri.</title>
        <authorList>
            <consortium name="The Broad Institute Genomics Platform"/>
            <consortium name="The Broad Institute Genome Sequencing Center for Infectious Disease"/>
            <person name="Neafsey D."/>
            <person name="Duraisingh M."/>
            <person name="Young S.K."/>
            <person name="Zeng Q."/>
            <person name="Gargeya S."/>
            <person name="Abouelleil A."/>
            <person name="Alvarado L."/>
            <person name="Chapman S.B."/>
            <person name="Gainer-Dewar J."/>
            <person name="Goldberg J."/>
            <person name="Griggs A."/>
            <person name="Gujja S."/>
            <person name="Hansen M."/>
            <person name="Howarth C."/>
            <person name="Imamovic A."/>
            <person name="Larimer J."/>
            <person name="Pearson M."/>
            <person name="Poon T.W."/>
            <person name="Priest M."/>
            <person name="Roberts A."/>
            <person name="Saif S."/>
            <person name="Shea T."/>
            <person name="Sykes S."/>
            <person name="Wortman J."/>
            <person name="Nusbaum C."/>
            <person name="Birren B."/>
        </authorList>
    </citation>
    <scope>NUCLEOTIDE SEQUENCE [LARGE SCALE GENOMIC DNA]</scope>
    <source>
        <strain evidence="3">nilgiri</strain>
    </source>
</reference>
<feature type="compositionally biased region" description="Basic and acidic residues" evidence="1">
    <location>
        <begin position="436"/>
        <end position="445"/>
    </location>
</feature>
<proteinExistence type="predicted"/>
<gene>
    <name evidence="2" type="ORF">AK88_01757</name>
</gene>